<keyword evidence="1" id="KW-0812">Transmembrane</keyword>
<feature type="transmembrane region" description="Helical" evidence="1">
    <location>
        <begin position="21"/>
        <end position="44"/>
    </location>
</feature>
<organism evidence="2 3">
    <name type="scientific">Prosthecobacter vanneervenii</name>
    <dbReference type="NCBI Taxonomy" id="48466"/>
    <lineage>
        <taxon>Bacteria</taxon>
        <taxon>Pseudomonadati</taxon>
        <taxon>Verrucomicrobiota</taxon>
        <taxon>Verrucomicrobiia</taxon>
        <taxon>Verrucomicrobiales</taxon>
        <taxon>Verrucomicrobiaceae</taxon>
        <taxon>Prosthecobacter</taxon>
    </lineage>
</organism>
<reference evidence="2 3" key="1">
    <citation type="submission" date="2020-08" db="EMBL/GenBank/DDBJ databases">
        <title>Genomic Encyclopedia of Type Strains, Phase IV (KMG-IV): sequencing the most valuable type-strain genomes for metagenomic binning, comparative biology and taxonomic classification.</title>
        <authorList>
            <person name="Goeker M."/>
        </authorList>
    </citation>
    <scope>NUCLEOTIDE SEQUENCE [LARGE SCALE GENOMIC DNA]</scope>
    <source>
        <strain evidence="2 3">DSM 12252</strain>
    </source>
</reference>
<evidence type="ECO:0000256" key="1">
    <source>
        <dbReference type="SAM" id="Phobius"/>
    </source>
</evidence>
<dbReference type="InterPro" id="IPR019839">
    <property type="entry name" value="Verru/Chthon_C"/>
</dbReference>
<sequence length="418" mass="45690">MKHSKYMVKAAGGRKSRARASADGFTLIELLVSITFLVILMLVVTQVMGIVQRTWVRSNSRVSQFREARKAFDLLSSNLSQATLNTYWASDLKTLNNDALGQAIQTPDGFKRQSELHFICGPTTEILTGATMAQFPGHAVFFQAPLGVVRTDASAVNAAAAGTATTVADMANLTNLICGRGYFVELDSDAYFRPSFLNSAPYSTLVPTRTRLRLMEYSPTADANRIYDSNYRSNPSNIRQWYQNTESGALANDVRSAKVNGTENDATFGRFFTRPIAENILALVISPQTENTSTTGTASSDVYQIAPDYTYDSSQLGPAVSGTAPQGTQHLLPPLLKVTMIALDERSGEYLASTTNTAQLTQLMTDVGGLFKSASRYTQDLEGTPETPGALRQMLLAAKLNYRVFTTTIALRQARWSF</sequence>
<dbReference type="Proteomes" id="UP000590740">
    <property type="component" value="Unassembled WGS sequence"/>
</dbReference>
<dbReference type="AlphaFoldDB" id="A0A7W7YBZ3"/>
<comment type="caution">
    <text evidence="2">The sequence shown here is derived from an EMBL/GenBank/DDBJ whole genome shotgun (WGS) entry which is preliminary data.</text>
</comment>
<gene>
    <name evidence="2" type="ORF">HNQ65_002907</name>
</gene>
<protein>
    <submittedName>
        <fullName evidence="2">Uncharacterized protein (TIGR02599 family)</fullName>
    </submittedName>
</protein>
<keyword evidence="1" id="KW-1133">Transmembrane helix</keyword>
<proteinExistence type="predicted"/>
<accession>A0A7W7YBZ3</accession>
<keyword evidence="1" id="KW-0472">Membrane</keyword>
<name>A0A7W7YBZ3_9BACT</name>
<keyword evidence="3" id="KW-1185">Reference proteome</keyword>
<evidence type="ECO:0000313" key="3">
    <source>
        <dbReference type="Proteomes" id="UP000590740"/>
    </source>
</evidence>
<evidence type="ECO:0000313" key="2">
    <source>
        <dbReference type="EMBL" id="MBB5033324.1"/>
    </source>
</evidence>
<dbReference type="NCBIfam" id="TIGR02599">
    <property type="entry name" value="Verru_Chthon cassette protein C"/>
    <property type="match status" value="1"/>
</dbReference>
<dbReference type="RefSeq" id="WP_184340233.1">
    <property type="nucleotide sequence ID" value="NZ_JACHIG010000005.1"/>
</dbReference>
<dbReference type="EMBL" id="JACHIG010000005">
    <property type="protein sequence ID" value="MBB5033324.1"/>
    <property type="molecule type" value="Genomic_DNA"/>
</dbReference>